<feature type="region of interest" description="Disordered" evidence="1">
    <location>
        <begin position="1"/>
        <end position="22"/>
    </location>
</feature>
<reference evidence="3" key="1">
    <citation type="journal article" date="2020" name="Stud. Mycol.">
        <title>101 Dothideomycetes genomes: a test case for predicting lifestyles and emergence of pathogens.</title>
        <authorList>
            <person name="Haridas S."/>
            <person name="Albert R."/>
            <person name="Binder M."/>
            <person name="Bloem J."/>
            <person name="Labutti K."/>
            <person name="Salamov A."/>
            <person name="Andreopoulos B."/>
            <person name="Baker S."/>
            <person name="Barry K."/>
            <person name="Bills G."/>
            <person name="Bluhm B."/>
            <person name="Cannon C."/>
            <person name="Castanera R."/>
            <person name="Culley D."/>
            <person name="Daum C."/>
            <person name="Ezra D."/>
            <person name="Gonzalez J."/>
            <person name="Henrissat B."/>
            <person name="Kuo A."/>
            <person name="Liang C."/>
            <person name="Lipzen A."/>
            <person name="Lutzoni F."/>
            <person name="Magnuson J."/>
            <person name="Mondo S."/>
            <person name="Nolan M."/>
            <person name="Ohm R."/>
            <person name="Pangilinan J."/>
            <person name="Park H.-J."/>
            <person name="Ramirez L."/>
            <person name="Alfaro M."/>
            <person name="Sun H."/>
            <person name="Tritt A."/>
            <person name="Yoshinaga Y."/>
            <person name="Zwiers L.-H."/>
            <person name="Turgeon B."/>
            <person name="Goodwin S."/>
            <person name="Spatafora J."/>
            <person name="Crous P."/>
            <person name="Grigoriev I."/>
        </authorList>
    </citation>
    <scope>NUCLEOTIDE SEQUENCE</scope>
    <source>
        <strain evidence="3">ATCC 16933</strain>
    </source>
</reference>
<accession>A0A6A6NVZ8</accession>
<evidence type="ECO:0000259" key="2">
    <source>
        <dbReference type="PROSITE" id="PS51207"/>
    </source>
</evidence>
<dbReference type="PROSITE" id="PS51207">
    <property type="entry name" value="PXA"/>
    <property type="match status" value="1"/>
</dbReference>
<sequence length="351" mass="37122">MLHPHPALSPVPEVDDPEAEAAQRENEAAWCQLLVQGALAVLLPTEDLENGCLRTLVGEIFAEMVLRNGVGGRACEGWLLWEGIIKIVDVLRPSSGPDTDVGSEAKETAGSEQSRKVASRLEQYGLVSSSKSSSASAPSLSSATGPLEVPGRASSRWEGKSVSSVFWLIVQYAFWTFAAARYLVVTIATSSSLPARSKLPLTMIAGMEGSSGVSQTNEKGQLRQAGSGGQTATARPTSGLARPVLSMSVWGAVGRIVELDARMPWLAGLLGLLRHGCVAGPRRVGDTDGVLDRWVHAPIFAVSFLRIIPLRPSVLCFLGVRSVKGSFGACPRGGSGPPGGGPCRPWKAWRF</sequence>
<proteinExistence type="predicted"/>
<protein>
    <recommendedName>
        <fullName evidence="2">PXA domain-containing protein</fullName>
    </recommendedName>
</protein>
<dbReference type="Pfam" id="PF02194">
    <property type="entry name" value="PXA"/>
    <property type="match status" value="1"/>
</dbReference>
<keyword evidence="4" id="KW-1185">Reference proteome</keyword>
<dbReference type="OrthoDB" id="5582218at2759"/>
<evidence type="ECO:0000313" key="3">
    <source>
        <dbReference type="EMBL" id="KAF2455891.1"/>
    </source>
</evidence>
<feature type="region of interest" description="Disordered" evidence="1">
    <location>
        <begin position="210"/>
        <end position="237"/>
    </location>
</feature>
<dbReference type="EMBL" id="MU001685">
    <property type="protein sequence ID" value="KAF2455891.1"/>
    <property type="molecule type" value="Genomic_DNA"/>
</dbReference>
<dbReference type="Proteomes" id="UP000799766">
    <property type="component" value="Unassembled WGS sequence"/>
</dbReference>
<gene>
    <name evidence="3" type="ORF">BDY21DRAFT_63019</name>
</gene>
<feature type="region of interest" description="Disordered" evidence="1">
    <location>
        <begin position="129"/>
        <end position="154"/>
    </location>
</feature>
<feature type="compositionally biased region" description="Basic and acidic residues" evidence="1">
    <location>
        <begin position="103"/>
        <end position="115"/>
    </location>
</feature>
<evidence type="ECO:0000313" key="4">
    <source>
        <dbReference type="Proteomes" id="UP000799766"/>
    </source>
</evidence>
<organism evidence="3 4">
    <name type="scientific">Lineolata rhizophorae</name>
    <dbReference type="NCBI Taxonomy" id="578093"/>
    <lineage>
        <taxon>Eukaryota</taxon>
        <taxon>Fungi</taxon>
        <taxon>Dikarya</taxon>
        <taxon>Ascomycota</taxon>
        <taxon>Pezizomycotina</taxon>
        <taxon>Dothideomycetes</taxon>
        <taxon>Dothideomycetes incertae sedis</taxon>
        <taxon>Lineolatales</taxon>
        <taxon>Lineolataceae</taxon>
        <taxon>Lineolata</taxon>
    </lineage>
</organism>
<feature type="region of interest" description="Disordered" evidence="1">
    <location>
        <begin position="96"/>
        <end position="117"/>
    </location>
</feature>
<name>A0A6A6NVZ8_9PEZI</name>
<dbReference type="AlphaFoldDB" id="A0A6A6NVZ8"/>
<feature type="domain" description="PXA" evidence="2">
    <location>
        <begin position="1"/>
        <end position="93"/>
    </location>
</feature>
<dbReference type="InterPro" id="IPR003114">
    <property type="entry name" value="Phox_assoc"/>
</dbReference>
<evidence type="ECO:0000256" key="1">
    <source>
        <dbReference type="SAM" id="MobiDB-lite"/>
    </source>
</evidence>
<feature type="compositionally biased region" description="Low complexity" evidence="1">
    <location>
        <begin position="129"/>
        <end position="143"/>
    </location>
</feature>